<feature type="transmembrane region" description="Helical" evidence="1">
    <location>
        <begin position="150"/>
        <end position="174"/>
    </location>
</feature>
<feature type="transmembrane region" description="Helical" evidence="1">
    <location>
        <begin position="94"/>
        <end position="112"/>
    </location>
</feature>
<feature type="transmembrane region" description="Helical" evidence="1">
    <location>
        <begin position="58"/>
        <end position="82"/>
    </location>
</feature>
<feature type="transmembrane region" description="Helical" evidence="1">
    <location>
        <begin position="181"/>
        <end position="199"/>
    </location>
</feature>
<dbReference type="RefSeq" id="WP_421757359.1">
    <property type="nucleotide sequence ID" value="NZ_CACRTU010000013.1"/>
</dbReference>
<feature type="transmembrane region" description="Helical" evidence="1">
    <location>
        <begin position="12"/>
        <end position="30"/>
    </location>
</feature>
<accession>A0A6N3BT18</accession>
<name>A0A6N3BT18_CLOBU</name>
<gene>
    <name evidence="3" type="ORF">CBLFYP62_01360</name>
</gene>
<dbReference type="InterPro" id="IPR050879">
    <property type="entry name" value="Acyltransferase_3"/>
</dbReference>
<dbReference type="PANTHER" id="PTHR23028">
    <property type="entry name" value="ACETYLTRANSFERASE"/>
    <property type="match status" value="1"/>
</dbReference>
<keyword evidence="1" id="KW-1133">Transmembrane helix</keyword>
<feature type="transmembrane region" description="Helical" evidence="1">
    <location>
        <begin position="266"/>
        <end position="283"/>
    </location>
</feature>
<dbReference type="PANTHER" id="PTHR23028:SF53">
    <property type="entry name" value="ACYL_TRANSF_3 DOMAIN-CONTAINING PROTEIN"/>
    <property type="match status" value="1"/>
</dbReference>
<dbReference type="Pfam" id="PF01757">
    <property type="entry name" value="Acyl_transf_3"/>
    <property type="match status" value="1"/>
</dbReference>
<keyword evidence="3" id="KW-0012">Acyltransferase</keyword>
<evidence type="ECO:0000313" key="3">
    <source>
        <dbReference type="EMBL" id="VYU06324.1"/>
    </source>
</evidence>
<feature type="transmembrane region" description="Helical" evidence="1">
    <location>
        <begin position="326"/>
        <end position="346"/>
    </location>
</feature>
<dbReference type="EMBL" id="CACRTU010000013">
    <property type="protein sequence ID" value="VYU06324.1"/>
    <property type="molecule type" value="Genomic_DNA"/>
</dbReference>
<dbReference type="InterPro" id="IPR002656">
    <property type="entry name" value="Acyl_transf_3_dom"/>
</dbReference>
<evidence type="ECO:0000259" key="2">
    <source>
        <dbReference type="Pfam" id="PF01757"/>
    </source>
</evidence>
<protein>
    <submittedName>
        <fullName evidence="3">Acyltransferase family protein</fullName>
    </submittedName>
</protein>
<organism evidence="3">
    <name type="scientific">Clostridium butyricum</name>
    <dbReference type="NCBI Taxonomy" id="1492"/>
    <lineage>
        <taxon>Bacteria</taxon>
        <taxon>Bacillati</taxon>
        <taxon>Bacillota</taxon>
        <taxon>Clostridia</taxon>
        <taxon>Eubacteriales</taxon>
        <taxon>Clostridiaceae</taxon>
        <taxon>Clostridium</taxon>
    </lineage>
</organism>
<proteinExistence type="predicted"/>
<feature type="domain" description="Acyltransferase 3" evidence="2">
    <location>
        <begin position="13"/>
        <end position="343"/>
    </location>
</feature>
<dbReference type="GO" id="GO:0016020">
    <property type="term" value="C:membrane"/>
    <property type="evidence" value="ECO:0007669"/>
    <property type="project" value="TreeGrafter"/>
</dbReference>
<dbReference type="AlphaFoldDB" id="A0A6N3BT18"/>
<sequence>MNRLIEEKKTINFIVLIRCCAVIFVVWDHLGPFWAEGANIEWWPAKIIGQYINKPLGIIQYFGFLGVVLFFLTSGFIITYVAQRESRKEFILKRFFRIYPPLIFSFGLIYVINNVYTLLKGSSTYWGQFTLKQYLSEMTLMNHIFGGSNFINGVTWSLIIEVIFYFICFILLDYIKKYPKIAISIMTSICFIITLSTYFNESLINNNLIKSISYIPYLIYGQIIYYLWAKKISFKEFSIFTCINYFLMIKNTIIFNNQYYNEGNSYGVSFLYAYLIFIVAILLNNKIKINRSVRFISEISYSLYLNHSTIGGLVLSLAYLKVGFTVAFLCAVILSFFVAIISYNFIEKPIMNNIKKILISKK</sequence>
<evidence type="ECO:0000256" key="1">
    <source>
        <dbReference type="SAM" id="Phobius"/>
    </source>
</evidence>
<reference evidence="3" key="1">
    <citation type="submission" date="2019-11" db="EMBL/GenBank/DDBJ databases">
        <authorList>
            <person name="Feng L."/>
        </authorList>
    </citation>
    <scope>NUCLEOTIDE SEQUENCE</scope>
    <source>
        <strain evidence="3">CButyricumLFYP62</strain>
    </source>
</reference>
<dbReference type="GO" id="GO:0016747">
    <property type="term" value="F:acyltransferase activity, transferring groups other than amino-acyl groups"/>
    <property type="evidence" value="ECO:0007669"/>
    <property type="project" value="InterPro"/>
</dbReference>
<feature type="transmembrane region" description="Helical" evidence="1">
    <location>
        <begin position="237"/>
        <end position="254"/>
    </location>
</feature>
<dbReference type="GO" id="GO:0000271">
    <property type="term" value="P:polysaccharide biosynthetic process"/>
    <property type="evidence" value="ECO:0007669"/>
    <property type="project" value="TreeGrafter"/>
</dbReference>
<feature type="transmembrane region" description="Helical" evidence="1">
    <location>
        <begin position="303"/>
        <end position="320"/>
    </location>
</feature>
<keyword evidence="1" id="KW-0472">Membrane</keyword>
<keyword evidence="3" id="KW-0808">Transferase</keyword>
<feature type="transmembrane region" description="Helical" evidence="1">
    <location>
        <begin position="211"/>
        <end position="228"/>
    </location>
</feature>
<keyword evidence="1" id="KW-0812">Transmembrane</keyword>